<feature type="domain" description="Major facilitator superfamily (MFS) profile" evidence="9">
    <location>
        <begin position="18"/>
        <end position="400"/>
    </location>
</feature>
<feature type="transmembrane region" description="Helical" evidence="8">
    <location>
        <begin position="84"/>
        <end position="103"/>
    </location>
</feature>
<feature type="transmembrane region" description="Helical" evidence="8">
    <location>
        <begin position="347"/>
        <end position="369"/>
    </location>
</feature>
<keyword evidence="11" id="KW-1185">Reference proteome</keyword>
<dbReference type="PANTHER" id="PTHR43414:SF1">
    <property type="entry name" value="PEPTIDE PERMEASE"/>
    <property type="match status" value="1"/>
</dbReference>
<dbReference type="EMBL" id="JACEIQ010000003">
    <property type="protein sequence ID" value="MBA4493617.1"/>
    <property type="molecule type" value="Genomic_DNA"/>
</dbReference>
<evidence type="ECO:0000256" key="5">
    <source>
        <dbReference type="ARBA" id="ARBA00022989"/>
    </source>
</evidence>
<organism evidence="10 11">
    <name type="scientific">Paenactinomyces guangxiensis</name>
    <dbReference type="NCBI Taxonomy" id="1490290"/>
    <lineage>
        <taxon>Bacteria</taxon>
        <taxon>Bacillati</taxon>
        <taxon>Bacillota</taxon>
        <taxon>Bacilli</taxon>
        <taxon>Bacillales</taxon>
        <taxon>Thermoactinomycetaceae</taxon>
        <taxon>Paenactinomyces</taxon>
    </lineage>
</organism>
<dbReference type="Pfam" id="PF02618">
    <property type="entry name" value="YceG"/>
    <property type="match status" value="1"/>
</dbReference>
<feature type="transmembrane region" description="Helical" evidence="8">
    <location>
        <begin position="222"/>
        <end position="238"/>
    </location>
</feature>
<dbReference type="AlphaFoldDB" id="A0A7W1WPD8"/>
<feature type="transmembrane region" description="Helical" evidence="8">
    <location>
        <begin position="174"/>
        <end position="192"/>
    </location>
</feature>
<evidence type="ECO:0000256" key="1">
    <source>
        <dbReference type="ARBA" id="ARBA00004651"/>
    </source>
</evidence>
<feature type="transmembrane region" description="Helical" evidence="8">
    <location>
        <begin position="20"/>
        <end position="43"/>
    </location>
</feature>
<name>A0A7W1WPD8_9BACL</name>
<evidence type="ECO:0000256" key="6">
    <source>
        <dbReference type="ARBA" id="ARBA00023136"/>
    </source>
</evidence>
<evidence type="ECO:0000256" key="4">
    <source>
        <dbReference type="ARBA" id="ARBA00022692"/>
    </source>
</evidence>
<dbReference type="PANTHER" id="PTHR43414">
    <property type="entry name" value="MULTIDRUG RESISTANCE PROTEIN MDTG"/>
    <property type="match status" value="1"/>
</dbReference>
<feature type="transmembrane region" description="Helical" evidence="8">
    <location>
        <begin position="430"/>
        <end position="448"/>
    </location>
</feature>
<keyword evidence="3" id="KW-1003">Cell membrane</keyword>
<dbReference type="Gene3D" id="1.20.1250.20">
    <property type="entry name" value="MFS general substrate transporter like domains"/>
    <property type="match status" value="1"/>
</dbReference>
<accession>A0A7W1WPD8</accession>
<feature type="transmembrane region" description="Helical" evidence="8">
    <location>
        <begin position="375"/>
        <end position="396"/>
    </location>
</feature>
<evidence type="ECO:0000256" key="8">
    <source>
        <dbReference type="SAM" id="Phobius"/>
    </source>
</evidence>
<feature type="transmembrane region" description="Helical" evidence="8">
    <location>
        <begin position="313"/>
        <end position="335"/>
    </location>
</feature>
<feature type="transmembrane region" description="Helical" evidence="8">
    <location>
        <begin position="258"/>
        <end position="277"/>
    </location>
</feature>
<evidence type="ECO:0000259" key="9">
    <source>
        <dbReference type="PROSITE" id="PS50850"/>
    </source>
</evidence>
<protein>
    <submittedName>
        <fullName evidence="10">Endolytic transglycosylase MltG</fullName>
    </submittedName>
</protein>
<reference evidence="10 11" key="1">
    <citation type="submission" date="2020-07" db="EMBL/GenBank/DDBJ databases">
        <authorList>
            <person name="Feng H."/>
        </authorList>
    </citation>
    <scope>NUCLEOTIDE SEQUENCE [LARGE SCALE GENOMIC DNA]</scope>
    <source>
        <strain evidence="11">s-10</strain>
    </source>
</reference>
<dbReference type="Pfam" id="PF07690">
    <property type="entry name" value="MFS_1"/>
    <property type="match status" value="1"/>
</dbReference>
<dbReference type="GO" id="GO:0005886">
    <property type="term" value="C:plasma membrane"/>
    <property type="evidence" value="ECO:0007669"/>
    <property type="project" value="UniProtKB-SubCell"/>
</dbReference>
<feature type="transmembrane region" description="Helical" evidence="8">
    <location>
        <begin position="55"/>
        <end position="77"/>
    </location>
</feature>
<dbReference type="InterPro" id="IPR005829">
    <property type="entry name" value="Sugar_transporter_CS"/>
</dbReference>
<dbReference type="InterPro" id="IPR003770">
    <property type="entry name" value="MLTG-like"/>
</dbReference>
<evidence type="ECO:0000313" key="11">
    <source>
        <dbReference type="Proteomes" id="UP000535491"/>
    </source>
</evidence>
<keyword evidence="6 8" id="KW-0472">Membrane</keyword>
<gene>
    <name evidence="10" type="ORF">H1191_04790</name>
</gene>
<evidence type="ECO:0000256" key="3">
    <source>
        <dbReference type="ARBA" id="ARBA00022475"/>
    </source>
</evidence>
<dbReference type="SUPFAM" id="SSF103473">
    <property type="entry name" value="MFS general substrate transporter"/>
    <property type="match status" value="1"/>
</dbReference>
<comment type="caution">
    <text evidence="10">The sequence shown here is derived from an EMBL/GenBank/DDBJ whole genome shotgun (WGS) entry which is preliminary data.</text>
</comment>
<dbReference type="PROSITE" id="PS00216">
    <property type="entry name" value="SUGAR_TRANSPORT_1"/>
    <property type="match status" value="1"/>
</dbReference>
<sequence length="734" mass="82479">MSYLSRKERYRQQHYHPLVWSLLFGTAFTRTAAFMSLPFLAIYLSDHTELNTVEIGLVLGMSGLGGALGGFVGGYLSDLFGRRVIITLSMIVWTSAFFCFIFAQTYLHFILLNLVHGLCRSFFDPTSQALMSDLTAESKRLKIFGYRYTALNIGLVLGPLLGTVLYPLLGIKTFFFTGVAFFIYSLVLVGQFSRYSHQIKAAEPEAKVSVLECVNVLRKDTSLTYCVLGGALFFAIFAQLEASLPLHLSDDLENGATLYPFLLALNALMVILLQGIVSSWAEHKNVLSSLIIGCLLFALGYMAFSLGGNSSSYILGIIVLTIGEMIIFPVSNQFIDNLADERLRGTYYGAYNFSQIGLFLGPVFGGWLLKGMGGTVMWWIMAALSLHMIWFFAIGYRRYAKKNGIGILQIVQQIFTDLHLTRLVKFSIKMIPLISLITGVSLYFYYYLDEGLASPGRKGIVEIQISENASLRQIGSELKKKQIIKDDSLFPIYYWVNRVFYSNSIQPGVYQVSPHMKIDDVMVILSRGTFTVEIPAGATVTEIADILSSHGVHKEDFLAAVNNETYSFAFLNHIPQARKEYRLEGYLLPGKYEFRKGIRPKEIVNTMLKRFQKVLNKSIYLQRLQKENVTLDEWVTVASLIEQSKQASKAVSAYDIYTMLNKRSALNIPLKDPYNKLKAYNSPERVGLPPGPVNNPGEDSLRAALPPLDWSVVKERDKNRKTTVTEKKSDSKDF</sequence>
<evidence type="ECO:0000256" key="7">
    <source>
        <dbReference type="SAM" id="MobiDB-lite"/>
    </source>
</evidence>
<dbReference type="InterPro" id="IPR020846">
    <property type="entry name" value="MFS_dom"/>
</dbReference>
<evidence type="ECO:0000313" key="10">
    <source>
        <dbReference type="EMBL" id="MBA4493617.1"/>
    </source>
</evidence>
<keyword evidence="5 8" id="KW-1133">Transmembrane helix</keyword>
<keyword evidence="2" id="KW-0813">Transport</keyword>
<feature type="transmembrane region" description="Helical" evidence="8">
    <location>
        <begin position="289"/>
        <end position="307"/>
    </location>
</feature>
<keyword evidence="4 8" id="KW-0812">Transmembrane</keyword>
<dbReference type="GO" id="GO:0022857">
    <property type="term" value="F:transmembrane transporter activity"/>
    <property type="evidence" value="ECO:0007669"/>
    <property type="project" value="InterPro"/>
</dbReference>
<evidence type="ECO:0000256" key="2">
    <source>
        <dbReference type="ARBA" id="ARBA00022448"/>
    </source>
</evidence>
<dbReference type="CDD" id="cd17329">
    <property type="entry name" value="MFS_MdtH_MDR_like"/>
    <property type="match status" value="1"/>
</dbReference>
<dbReference type="Gene3D" id="3.30.1490.480">
    <property type="entry name" value="Endolytic murein transglycosylase"/>
    <property type="match status" value="2"/>
</dbReference>
<dbReference type="Proteomes" id="UP000535491">
    <property type="component" value="Unassembled WGS sequence"/>
</dbReference>
<comment type="subcellular location">
    <subcellularLocation>
        <location evidence="1">Cell membrane</location>
        <topology evidence="1">Multi-pass membrane protein</topology>
    </subcellularLocation>
</comment>
<dbReference type="InterPro" id="IPR011701">
    <property type="entry name" value="MFS"/>
</dbReference>
<feature type="region of interest" description="Disordered" evidence="7">
    <location>
        <begin position="681"/>
        <end position="734"/>
    </location>
</feature>
<proteinExistence type="predicted"/>
<feature type="compositionally biased region" description="Basic and acidic residues" evidence="7">
    <location>
        <begin position="712"/>
        <end position="734"/>
    </location>
</feature>
<dbReference type="InterPro" id="IPR036259">
    <property type="entry name" value="MFS_trans_sf"/>
</dbReference>
<dbReference type="PROSITE" id="PS50850">
    <property type="entry name" value="MFS"/>
    <property type="match status" value="1"/>
</dbReference>